<protein>
    <recommendedName>
        <fullName evidence="5">Transmembrane protein</fullName>
    </recommendedName>
</protein>
<evidence type="ECO:0000256" key="1">
    <source>
        <dbReference type="SAM" id="MobiDB-lite"/>
    </source>
</evidence>
<reference evidence="3 4" key="1">
    <citation type="submission" date="2024-03" db="EMBL/GenBank/DDBJ databases">
        <authorList>
            <person name="Gkanogiannis A."/>
            <person name="Becerra Lopez-Lavalle L."/>
        </authorList>
    </citation>
    <scope>NUCLEOTIDE SEQUENCE [LARGE SCALE GENOMIC DNA]</scope>
</reference>
<dbReference type="PANTHER" id="PTHR33264">
    <property type="entry name" value="EXPRESSED PROTEIN"/>
    <property type="match status" value="1"/>
</dbReference>
<keyword evidence="4" id="KW-1185">Reference proteome</keyword>
<dbReference type="PANTHER" id="PTHR33264:SF27">
    <property type="entry name" value="TRANSMEMBRANE PROTEIN"/>
    <property type="match status" value="1"/>
</dbReference>
<dbReference type="Proteomes" id="UP001642487">
    <property type="component" value="Chromosome 9"/>
</dbReference>
<evidence type="ECO:0000256" key="2">
    <source>
        <dbReference type="SAM" id="Phobius"/>
    </source>
</evidence>
<gene>
    <name evidence="3" type="ORF">CITCOLO1_LOCUS21786</name>
</gene>
<evidence type="ECO:0000313" key="3">
    <source>
        <dbReference type="EMBL" id="CAK9329340.1"/>
    </source>
</evidence>
<dbReference type="EMBL" id="OZ021743">
    <property type="protein sequence ID" value="CAK9329340.1"/>
    <property type="molecule type" value="Genomic_DNA"/>
</dbReference>
<evidence type="ECO:0008006" key="5">
    <source>
        <dbReference type="Google" id="ProtNLM"/>
    </source>
</evidence>
<feature type="transmembrane region" description="Helical" evidence="2">
    <location>
        <begin position="6"/>
        <end position="31"/>
    </location>
</feature>
<sequence length="146" mass="16750">MEDMNTLAADCIVICCCCQCLALQIIFLLLLKLPWKLVRKTREFAKRRLRMREKEEKMVGKEKGGKRDELEGNSKGRCMRSEENELGLSCCMEEIEKVMQDLHEKGEFGFGSFWGNGDSISGSCRDEQQFSPTNVQYQLIKVIPST</sequence>
<evidence type="ECO:0000313" key="4">
    <source>
        <dbReference type="Proteomes" id="UP001642487"/>
    </source>
</evidence>
<proteinExistence type="predicted"/>
<organism evidence="3 4">
    <name type="scientific">Citrullus colocynthis</name>
    <name type="common">colocynth</name>
    <dbReference type="NCBI Taxonomy" id="252529"/>
    <lineage>
        <taxon>Eukaryota</taxon>
        <taxon>Viridiplantae</taxon>
        <taxon>Streptophyta</taxon>
        <taxon>Embryophyta</taxon>
        <taxon>Tracheophyta</taxon>
        <taxon>Spermatophyta</taxon>
        <taxon>Magnoliopsida</taxon>
        <taxon>eudicotyledons</taxon>
        <taxon>Gunneridae</taxon>
        <taxon>Pentapetalae</taxon>
        <taxon>rosids</taxon>
        <taxon>fabids</taxon>
        <taxon>Cucurbitales</taxon>
        <taxon>Cucurbitaceae</taxon>
        <taxon>Benincaseae</taxon>
        <taxon>Citrullus</taxon>
    </lineage>
</organism>
<feature type="region of interest" description="Disordered" evidence="1">
    <location>
        <begin position="55"/>
        <end position="74"/>
    </location>
</feature>
<keyword evidence="2" id="KW-0812">Transmembrane</keyword>
<accession>A0ABP0Z979</accession>
<name>A0ABP0Z979_9ROSI</name>
<keyword evidence="2" id="KW-0472">Membrane</keyword>
<keyword evidence="2" id="KW-1133">Transmembrane helix</keyword>